<feature type="repeat" description="ANK" evidence="3">
    <location>
        <begin position="104"/>
        <end position="136"/>
    </location>
</feature>
<dbReference type="InterPro" id="IPR002110">
    <property type="entry name" value="Ankyrin_rpt"/>
</dbReference>
<dbReference type="PANTHER" id="PTHR24201:SF15">
    <property type="entry name" value="ANKYRIN REPEAT DOMAIN-CONTAINING PROTEIN 66"/>
    <property type="match status" value="1"/>
</dbReference>
<dbReference type="InterPro" id="IPR036770">
    <property type="entry name" value="Ankyrin_rpt-contain_sf"/>
</dbReference>
<dbReference type="SUPFAM" id="SSF48403">
    <property type="entry name" value="Ankyrin repeat"/>
    <property type="match status" value="1"/>
</dbReference>
<evidence type="ECO:0000256" key="4">
    <source>
        <dbReference type="SAM" id="MobiDB-lite"/>
    </source>
</evidence>
<evidence type="ECO:0000256" key="1">
    <source>
        <dbReference type="ARBA" id="ARBA00022737"/>
    </source>
</evidence>
<evidence type="ECO:0000256" key="3">
    <source>
        <dbReference type="PROSITE-ProRule" id="PRU00023"/>
    </source>
</evidence>
<feature type="compositionally biased region" description="Polar residues" evidence="4">
    <location>
        <begin position="245"/>
        <end position="260"/>
    </location>
</feature>
<dbReference type="Gene3D" id="1.25.40.20">
    <property type="entry name" value="Ankyrin repeat-containing domain"/>
    <property type="match status" value="1"/>
</dbReference>
<comment type="caution">
    <text evidence="5">The sequence shown here is derived from an EMBL/GenBank/DDBJ whole genome shotgun (WGS) entry which is preliminary data.</text>
</comment>
<evidence type="ECO:0000313" key="6">
    <source>
        <dbReference type="Proteomes" id="UP000230750"/>
    </source>
</evidence>
<keyword evidence="1" id="KW-0677">Repeat</keyword>
<feature type="region of interest" description="Disordered" evidence="4">
    <location>
        <begin position="241"/>
        <end position="260"/>
    </location>
</feature>
<dbReference type="STRING" id="307972.A0A2G8KMK7"/>
<dbReference type="SMART" id="SM00248">
    <property type="entry name" value="ANK"/>
    <property type="match status" value="2"/>
</dbReference>
<dbReference type="EMBL" id="MRZV01000476">
    <property type="protein sequence ID" value="PIK49190.1"/>
    <property type="molecule type" value="Genomic_DNA"/>
</dbReference>
<accession>A0A2G8KMK7</accession>
<dbReference type="PANTHER" id="PTHR24201">
    <property type="entry name" value="ANK_REP_REGION DOMAIN-CONTAINING PROTEIN"/>
    <property type="match status" value="1"/>
</dbReference>
<name>A0A2G8KMK7_STIJA</name>
<keyword evidence="6" id="KW-1185">Reference proteome</keyword>
<dbReference type="OrthoDB" id="194358at2759"/>
<keyword evidence="2 3" id="KW-0040">ANK repeat</keyword>
<gene>
    <name evidence="5" type="ORF">BSL78_13920</name>
</gene>
<dbReference type="PROSITE" id="PS50088">
    <property type="entry name" value="ANK_REPEAT"/>
    <property type="match status" value="1"/>
</dbReference>
<sequence>MNSRFSPTMAESMDANVESASVLKDLQNQIKTAKINLPELSTIAKKGEEKLVEKFLTETVEVKGNPSEVLQSQLYIASFWGFPDVVKTLLQNESLDINYQNKNTLWTPLHAAAFQEHGKVVMMLLQSGAQPELPDAEGRTATDFASASDKIWAHFAAMGCPRTTKETMIRKDIIKKVSAPPTTRTERPTSSTRANMRMAAYSRPDSAYVIRPDAGFSKSKTNNSSQMSALLGGDVLAGENESRHQALNSSQQPSFSIWRT</sequence>
<dbReference type="AlphaFoldDB" id="A0A2G8KMK7"/>
<evidence type="ECO:0000313" key="5">
    <source>
        <dbReference type="EMBL" id="PIK49190.1"/>
    </source>
</evidence>
<dbReference type="Pfam" id="PF12796">
    <property type="entry name" value="Ank_2"/>
    <property type="match status" value="1"/>
</dbReference>
<evidence type="ECO:0000256" key="2">
    <source>
        <dbReference type="ARBA" id="ARBA00023043"/>
    </source>
</evidence>
<proteinExistence type="predicted"/>
<dbReference type="PROSITE" id="PS50297">
    <property type="entry name" value="ANK_REP_REGION"/>
    <property type="match status" value="1"/>
</dbReference>
<organism evidence="5 6">
    <name type="scientific">Stichopus japonicus</name>
    <name type="common">Sea cucumber</name>
    <dbReference type="NCBI Taxonomy" id="307972"/>
    <lineage>
        <taxon>Eukaryota</taxon>
        <taxon>Metazoa</taxon>
        <taxon>Echinodermata</taxon>
        <taxon>Eleutherozoa</taxon>
        <taxon>Echinozoa</taxon>
        <taxon>Holothuroidea</taxon>
        <taxon>Aspidochirotacea</taxon>
        <taxon>Aspidochirotida</taxon>
        <taxon>Stichopodidae</taxon>
        <taxon>Apostichopus</taxon>
    </lineage>
</organism>
<reference evidence="5 6" key="1">
    <citation type="journal article" date="2017" name="PLoS Biol.">
        <title>The sea cucumber genome provides insights into morphological evolution and visceral regeneration.</title>
        <authorList>
            <person name="Zhang X."/>
            <person name="Sun L."/>
            <person name="Yuan J."/>
            <person name="Sun Y."/>
            <person name="Gao Y."/>
            <person name="Zhang L."/>
            <person name="Li S."/>
            <person name="Dai H."/>
            <person name="Hamel J.F."/>
            <person name="Liu C."/>
            <person name="Yu Y."/>
            <person name="Liu S."/>
            <person name="Lin W."/>
            <person name="Guo K."/>
            <person name="Jin S."/>
            <person name="Xu P."/>
            <person name="Storey K.B."/>
            <person name="Huan P."/>
            <person name="Zhang T."/>
            <person name="Zhou Y."/>
            <person name="Zhang J."/>
            <person name="Lin C."/>
            <person name="Li X."/>
            <person name="Xing L."/>
            <person name="Huo D."/>
            <person name="Sun M."/>
            <person name="Wang L."/>
            <person name="Mercier A."/>
            <person name="Li F."/>
            <person name="Yang H."/>
            <person name="Xiang J."/>
        </authorList>
    </citation>
    <scope>NUCLEOTIDE SEQUENCE [LARGE SCALE GENOMIC DNA]</scope>
    <source>
        <strain evidence="5">Shaxun</strain>
        <tissue evidence="5">Muscle</tissue>
    </source>
</reference>
<feature type="region of interest" description="Disordered" evidence="4">
    <location>
        <begin position="176"/>
        <end position="197"/>
    </location>
</feature>
<protein>
    <submittedName>
        <fullName evidence="5">Uncharacterized protein</fullName>
    </submittedName>
</protein>
<feature type="compositionally biased region" description="Low complexity" evidence="4">
    <location>
        <begin position="178"/>
        <end position="194"/>
    </location>
</feature>
<dbReference type="Proteomes" id="UP000230750">
    <property type="component" value="Unassembled WGS sequence"/>
</dbReference>
<dbReference type="InterPro" id="IPR050776">
    <property type="entry name" value="Ank_Repeat/CDKN_Inhibitor"/>
</dbReference>